<dbReference type="EMBL" id="BBMR01000003">
    <property type="protein sequence ID" value="GAL18981.1"/>
    <property type="molecule type" value="Genomic_DNA"/>
</dbReference>
<gene>
    <name evidence="1" type="ORF">JCM19235_2404</name>
</gene>
<comment type="caution">
    <text evidence="1">The sequence shown here is derived from an EMBL/GenBank/DDBJ whole genome shotgun (WGS) entry which is preliminary data.</text>
</comment>
<dbReference type="Proteomes" id="UP000029228">
    <property type="component" value="Unassembled WGS sequence"/>
</dbReference>
<dbReference type="AlphaFoldDB" id="A0A090RUR4"/>
<sequence length="37" mass="3689">MPSDTAARKSLGKVANSLLTAGASPTVHGNGEYGQSD</sequence>
<evidence type="ECO:0000313" key="1">
    <source>
        <dbReference type="EMBL" id="GAL18981.1"/>
    </source>
</evidence>
<proteinExistence type="predicted"/>
<reference evidence="1 2" key="2">
    <citation type="submission" date="2014-09" db="EMBL/GenBank/DDBJ databases">
        <authorList>
            <consortium name="NBRP consortium"/>
            <person name="Sawabe T."/>
            <person name="Meirelles P."/>
            <person name="Nakanishi M."/>
            <person name="Sayaka M."/>
            <person name="Hattori M."/>
            <person name="Ohkuma M."/>
        </authorList>
    </citation>
    <scope>NUCLEOTIDE SEQUENCE [LARGE SCALE GENOMIC DNA]</scope>
    <source>
        <strain evidence="2">JCM19235</strain>
    </source>
</reference>
<reference evidence="1 2" key="1">
    <citation type="submission" date="2014-09" db="EMBL/GenBank/DDBJ databases">
        <title>Vibrio maritimus JCM 19235. (C45) whole genome shotgun sequence.</title>
        <authorList>
            <person name="Sawabe T."/>
            <person name="Meirelles P."/>
            <person name="Nakanishi M."/>
            <person name="Sayaka M."/>
            <person name="Hattori M."/>
            <person name="Ohkuma M."/>
        </authorList>
    </citation>
    <scope>NUCLEOTIDE SEQUENCE [LARGE SCALE GENOMIC DNA]</scope>
    <source>
        <strain evidence="2">JCM19235</strain>
    </source>
</reference>
<evidence type="ECO:0000313" key="2">
    <source>
        <dbReference type="Proteomes" id="UP000029228"/>
    </source>
</evidence>
<organism evidence="1 2">
    <name type="scientific">Vibrio maritimus</name>
    <dbReference type="NCBI Taxonomy" id="990268"/>
    <lineage>
        <taxon>Bacteria</taxon>
        <taxon>Pseudomonadati</taxon>
        <taxon>Pseudomonadota</taxon>
        <taxon>Gammaproteobacteria</taxon>
        <taxon>Vibrionales</taxon>
        <taxon>Vibrionaceae</taxon>
        <taxon>Vibrio</taxon>
    </lineage>
</organism>
<keyword evidence="2" id="KW-1185">Reference proteome</keyword>
<protein>
    <submittedName>
        <fullName evidence="1">Uncharacterized protein</fullName>
    </submittedName>
</protein>
<accession>A0A090RUR4</accession>
<name>A0A090RUR4_9VIBR</name>